<evidence type="ECO:0000256" key="4">
    <source>
        <dbReference type="ARBA" id="ARBA00022763"/>
    </source>
</evidence>
<evidence type="ECO:0000313" key="12">
    <source>
        <dbReference type="EMBL" id="OAF71270.1"/>
    </source>
</evidence>
<dbReference type="GO" id="GO:0005634">
    <property type="term" value="C:nucleus"/>
    <property type="evidence" value="ECO:0007669"/>
    <property type="project" value="UniProtKB-SubCell"/>
</dbReference>
<dbReference type="GO" id="GO:0004527">
    <property type="term" value="F:exonuclease activity"/>
    <property type="evidence" value="ECO:0007669"/>
    <property type="project" value="UniProtKB-KW"/>
</dbReference>
<dbReference type="GO" id="GO:0003690">
    <property type="term" value="F:double-stranded DNA binding"/>
    <property type="evidence" value="ECO:0007669"/>
    <property type="project" value="TreeGrafter"/>
</dbReference>
<proteinExistence type="inferred from homology"/>
<keyword evidence="5" id="KW-0378">Hydrolase</keyword>
<feature type="binding site" evidence="10">
    <location>
        <position position="102"/>
    </location>
    <ligand>
        <name>substrate</name>
    </ligand>
</feature>
<evidence type="ECO:0000256" key="11">
    <source>
        <dbReference type="PIRSR" id="PIRSR610347-3"/>
    </source>
</evidence>
<evidence type="ECO:0000256" key="10">
    <source>
        <dbReference type="PIRSR" id="PIRSR610347-2"/>
    </source>
</evidence>
<dbReference type="InterPro" id="IPR010347">
    <property type="entry name" value="Tdp1"/>
</dbReference>
<name>A0A177BAQ7_9BILA</name>
<organism evidence="12 13">
    <name type="scientific">Intoshia linei</name>
    <dbReference type="NCBI Taxonomy" id="1819745"/>
    <lineage>
        <taxon>Eukaryota</taxon>
        <taxon>Metazoa</taxon>
        <taxon>Spiralia</taxon>
        <taxon>Lophotrochozoa</taxon>
        <taxon>Mesozoa</taxon>
        <taxon>Orthonectida</taxon>
        <taxon>Rhopaluridae</taxon>
        <taxon>Intoshia</taxon>
    </lineage>
</organism>
<evidence type="ECO:0000313" key="13">
    <source>
        <dbReference type="Proteomes" id="UP000078046"/>
    </source>
</evidence>
<dbReference type="EMBL" id="LWCA01000065">
    <property type="protein sequence ID" value="OAF71270.1"/>
    <property type="molecule type" value="Genomic_DNA"/>
</dbReference>
<dbReference type="GO" id="GO:0003697">
    <property type="term" value="F:single-stranded DNA binding"/>
    <property type="evidence" value="ECO:0007669"/>
    <property type="project" value="TreeGrafter"/>
</dbReference>
<keyword evidence="7" id="KW-0234">DNA repair</keyword>
<reference evidence="12 13" key="1">
    <citation type="submission" date="2016-04" db="EMBL/GenBank/DDBJ databases">
        <title>The genome of Intoshia linei affirms orthonectids as highly simplified spiralians.</title>
        <authorList>
            <person name="Mikhailov K.V."/>
            <person name="Slusarev G.S."/>
            <person name="Nikitin M.A."/>
            <person name="Logacheva M.D."/>
            <person name="Penin A."/>
            <person name="Aleoshin V."/>
            <person name="Panchin Y.V."/>
        </authorList>
    </citation>
    <scope>NUCLEOTIDE SEQUENCE [LARGE SCALE GENOMIC DNA]</scope>
    <source>
        <strain evidence="12">Intl2013</strain>
        <tissue evidence="12">Whole animal</tissue>
    </source>
</reference>
<protein>
    <recommendedName>
        <fullName evidence="14">Tyrosyl-DNA phosphodiesterase 1</fullName>
    </recommendedName>
</protein>
<comment type="similarity">
    <text evidence="2">Belongs to the tyrosyl-DNA phosphodiesterase family.</text>
</comment>
<comment type="subcellular location">
    <subcellularLocation>
        <location evidence="1">Nucleus</location>
    </subcellularLocation>
</comment>
<dbReference type="Proteomes" id="UP000078046">
    <property type="component" value="Unassembled WGS sequence"/>
</dbReference>
<evidence type="ECO:0008006" key="14">
    <source>
        <dbReference type="Google" id="ProtNLM"/>
    </source>
</evidence>
<keyword evidence="4" id="KW-0227">DNA damage</keyword>
<dbReference type="PANTHER" id="PTHR12415">
    <property type="entry name" value="TYROSYL-DNA PHOSPHODIESTERASE 1"/>
    <property type="match status" value="1"/>
</dbReference>
<feature type="active site" description="Nucleophile" evidence="9">
    <location>
        <position position="100"/>
    </location>
</feature>
<feature type="site" description="Interaction with DNA" evidence="11">
    <location>
        <position position="337"/>
    </location>
</feature>
<sequence length="431" mass="50345">MSYDRIYLNNIDMKGYENLSDTLSVKDILNNNEYKLVQAIHFNFIIELDWLMSNANKTSRTVDTILVVDKNYKIIDSTLKKYPNVSVFYPNMPYSYGVHHSKMSIMSYEEGIIVYIYTANMVPLDWNYATQGIWKSPLLKINKNTVESGNLAWELAKYLKTYTFNPNPLDTIIDKISHCFLSDEKVKLISSVPGIFHHEKWGLELVKSLLKEKKFDQKLLVAQVSSIGSLNVAGGNWIQSYFLKCFNTDCWDNFRLIYPSETNIRFSICGYQSGIMFPYRHRVHQFQQYVQNLLYDWKSDRLNRTMFSPHAKTYVSFSDGNDPASINWFILTSANLSKAAWGNIRTNSFKYQIRSYEIGVLIYPDLNKEPFDTLLYDIPLKKYSQDDQPWFSDTKHNSVNFTNIAKDCNQWRLFGQNVTRAQHSTIETKHI</sequence>
<evidence type="ECO:0000256" key="9">
    <source>
        <dbReference type="PIRSR" id="PIRSR610347-1"/>
    </source>
</evidence>
<evidence type="ECO:0000256" key="6">
    <source>
        <dbReference type="ARBA" id="ARBA00022839"/>
    </source>
</evidence>
<dbReference type="PANTHER" id="PTHR12415:SF0">
    <property type="entry name" value="TYROSYL-DNA PHOSPHODIESTERASE 1"/>
    <property type="match status" value="1"/>
</dbReference>
<feature type="binding site" evidence="10">
    <location>
        <position position="312"/>
    </location>
    <ligand>
        <name>substrate</name>
    </ligand>
</feature>
<keyword evidence="8" id="KW-0539">Nucleus</keyword>
<dbReference type="GO" id="GO:0006281">
    <property type="term" value="P:DNA repair"/>
    <property type="evidence" value="ECO:0007669"/>
    <property type="project" value="UniProtKB-KW"/>
</dbReference>
<evidence type="ECO:0000256" key="5">
    <source>
        <dbReference type="ARBA" id="ARBA00022801"/>
    </source>
</evidence>
<accession>A0A177BAQ7</accession>
<evidence type="ECO:0000256" key="8">
    <source>
        <dbReference type="ARBA" id="ARBA00023242"/>
    </source>
</evidence>
<dbReference type="SUPFAM" id="SSF56024">
    <property type="entry name" value="Phospholipase D/nuclease"/>
    <property type="match status" value="2"/>
</dbReference>
<evidence type="ECO:0000256" key="3">
    <source>
        <dbReference type="ARBA" id="ARBA00022722"/>
    </source>
</evidence>
<dbReference type="Gene3D" id="3.30.870.10">
    <property type="entry name" value="Endonuclease Chain A"/>
    <property type="match status" value="2"/>
</dbReference>
<evidence type="ECO:0000256" key="2">
    <source>
        <dbReference type="ARBA" id="ARBA00010205"/>
    </source>
</evidence>
<evidence type="ECO:0000256" key="1">
    <source>
        <dbReference type="ARBA" id="ARBA00004123"/>
    </source>
</evidence>
<gene>
    <name evidence="12" type="ORF">A3Q56_00943</name>
</gene>
<keyword evidence="6" id="KW-0269">Exonuclease</keyword>
<comment type="caution">
    <text evidence="12">The sequence shown here is derived from an EMBL/GenBank/DDBJ whole genome shotgun (WGS) entry which is preliminary data.</text>
</comment>
<dbReference type="OrthoDB" id="47785at2759"/>
<feature type="active site" description="Proton donor/acceptor" evidence="9">
    <location>
        <position position="310"/>
    </location>
</feature>
<evidence type="ECO:0000256" key="7">
    <source>
        <dbReference type="ARBA" id="ARBA00023204"/>
    </source>
</evidence>
<dbReference type="Pfam" id="PF06087">
    <property type="entry name" value="Tyr-DNA_phospho"/>
    <property type="match status" value="1"/>
</dbReference>
<dbReference type="AlphaFoldDB" id="A0A177BAQ7"/>
<dbReference type="GO" id="GO:0017005">
    <property type="term" value="F:3'-tyrosyl-DNA phosphodiesterase activity"/>
    <property type="evidence" value="ECO:0007669"/>
    <property type="project" value="TreeGrafter"/>
</dbReference>
<keyword evidence="3" id="KW-0540">Nuclease</keyword>
<keyword evidence="13" id="KW-1185">Reference proteome</keyword>